<organism evidence="2">
    <name type="scientific">uncultured Caudovirales phage</name>
    <dbReference type="NCBI Taxonomy" id="2100421"/>
    <lineage>
        <taxon>Viruses</taxon>
        <taxon>Duplodnaviria</taxon>
        <taxon>Heunggongvirae</taxon>
        <taxon>Uroviricota</taxon>
        <taxon>Caudoviricetes</taxon>
        <taxon>Peduoviridae</taxon>
        <taxon>Maltschvirus</taxon>
        <taxon>Maltschvirus maltsch</taxon>
    </lineage>
</organism>
<dbReference type="SUPFAM" id="SSF50249">
    <property type="entry name" value="Nucleic acid-binding proteins"/>
    <property type="match status" value="1"/>
</dbReference>
<feature type="compositionally biased region" description="Basic and acidic residues" evidence="1">
    <location>
        <begin position="185"/>
        <end position="203"/>
    </location>
</feature>
<protein>
    <submittedName>
        <fullName evidence="2">Uncharacterized protein</fullName>
    </submittedName>
</protein>
<dbReference type="EMBL" id="LR796567">
    <property type="protein sequence ID" value="CAB4152106.1"/>
    <property type="molecule type" value="Genomic_DNA"/>
</dbReference>
<gene>
    <name evidence="2" type="ORF">UFOVP589_55</name>
</gene>
<dbReference type="Gene3D" id="2.40.50.140">
    <property type="entry name" value="Nucleic acid-binding proteins"/>
    <property type="match status" value="1"/>
</dbReference>
<evidence type="ECO:0000313" key="2">
    <source>
        <dbReference type="EMBL" id="CAB4152106.1"/>
    </source>
</evidence>
<sequence length="211" mass="23403">MANNDDFLKVLAKNVTLQYPKLLQTHRFNTAQQKSEPCAQTANGAAWSIGFEMTKEEARPLFEEMKKHYENSKSRNTKLPAFKTVFGMKKLKDEHGNETGIVQFTAKRSGVKKDGAHNKPPTVIDGQKQPLADLNIWGGSKGSVRAWAVAVVDPDGFGGISLLLDAVQVTEARYGDGGMDDFDEVQSKSDPFETKPLTQEKRQAIQQTMDD</sequence>
<reference evidence="2" key="1">
    <citation type="submission" date="2020-04" db="EMBL/GenBank/DDBJ databases">
        <authorList>
            <person name="Chiriac C."/>
            <person name="Salcher M."/>
            <person name="Ghai R."/>
            <person name="Kavagutti S V."/>
        </authorList>
    </citation>
    <scope>NUCLEOTIDE SEQUENCE</scope>
</reference>
<dbReference type="InterPro" id="IPR012340">
    <property type="entry name" value="NA-bd_OB-fold"/>
</dbReference>
<evidence type="ECO:0000256" key="1">
    <source>
        <dbReference type="SAM" id="MobiDB-lite"/>
    </source>
</evidence>
<proteinExistence type="predicted"/>
<feature type="region of interest" description="Disordered" evidence="1">
    <location>
        <begin position="176"/>
        <end position="211"/>
    </location>
</feature>
<name>A0A6J5N496_9CAUD</name>
<feature type="non-terminal residue" evidence="2">
    <location>
        <position position="211"/>
    </location>
</feature>
<accession>A0A6J5N496</accession>